<dbReference type="OMA" id="HGREFDD"/>
<feature type="compositionally biased region" description="Basic residues" evidence="3">
    <location>
        <begin position="177"/>
        <end position="186"/>
    </location>
</feature>
<evidence type="ECO:0000313" key="5">
    <source>
        <dbReference type="EMBL" id="GCB72249.1"/>
    </source>
</evidence>
<feature type="domain" description="Spermatogenesis-associated protein 6 N-terminal" evidence="4">
    <location>
        <begin position="10"/>
        <end position="148"/>
    </location>
</feature>
<evidence type="ECO:0000313" key="6">
    <source>
        <dbReference type="Proteomes" id="UP000288216"/>
    </source>
</evidence>
<sequence length="479" mass="54427">MPKKVLRLTVYLKIQAVTCPGVFLPEKNDVYVSVCMLGKFQKTKFLPSVFPLTFNDKMKIEKNFPEAMNPGDVADMLEMDTTKFELIQLTPPVGETLAIYEQNTREFLYPGHRLTPGYPGMDRELLMKRSIDFPGIAPRLEFSTTSIIKECPLDFAQIEYEGDNMKLELQSSPVKKSMAKSSKRKTCPGEISKDDSYKQPTIASQTRSLSPYTKRRMAALSEDANQRLAHLNLGPYQFKKETDNKRPFVIRHVNHKLLPTNDLYIASSSLSPKPSSHKSWPLCSPIYNDPSLRGSYGPSRTSLNAIKKPCEKDLLDYSFEGTDEFIMSGPAGRQLFPATIPMSYSTTSSFQKPSPVLNRLSLRERFYPECSGPTKWEEIHQRVLNVLKSNSARQRLHFDSFAEVDYPSARRSTSPVNSLCETLDHHSSVLQQNASVHLGDGDYWSNRAAVYQGKPHRAIFEESLERIYRTMYKKTADST</sequence>
<keyword evidence="6" id="KW-1185">Reference proteome</keyword>
<dbReference type="PANTHER" id="PTHR16435">
    <property type="entry name" value="SPERMATOGENESIS-ASSOCIATED PROTEIN 6 SPATA6"/>
    <property type="match status" value="1"/>
</dbReference>
<dbReference type="STRING" id="75743.A0A401PGN5"/>
<comment type="similarity">
    <text evidence="1">Belongs to the SPATA6 family.</text>
</comment>
<dbReference type="InterPro" id="IPR042769">
    <property type="entry name" value="SPATA6_fam"/>
</dbReference>
<dbReference type="InterPro" id="IPR032732">
    <property type="entry name" value="SPATA6_N"/>
</dbReference>
<accession>A0A401PGN5</accession>
<comment type="caution">
    <text evidence="5">The sequence shown here is derived from an EMBL/GenBank/DDBJ whole genome shotgun (WGS) entry which is preliminary data.</text>
</comment>
<dbReference type="Pfam" id="PF14909">
    <property type="entry name" value="SPATA6"/>
    <property type="match status" value="1"/>
</dbReference>
<dbReference type="EMBL" id="BFAA01002059">
    <property type="protein sequence ID" value="GCB72249.1"/>
    <property type="molecule type" value="Genomic_DNA"/>
</dbReference>
<reference evidence="5 6" key="1">
    <citation type="journal article" date="2018" name="Nat. Ecol. Evol.">
        <title>Shark genomes provide insights into elasmobranch evolution and the origin of vertebrates.</title>
        <authorList>
            <person name="Hara Y"/>
            <person name="Yamaguchi K"/>
            <person name="Onimaru K"/>
            <person name="Kadota M"/>
            <person name="Koyanagi M"/>
            <person name="Keeley SD"/>
            <person name="Tatsumi K"/>
            <person name="Tanaka K"/>
            <person name="Motone F"/>
            <person name="Kageyama Y"/>
            <person name="Nozu R"/>
            <person name="Adachi N"/>
            <person name="Nishimura O"/>
            <person name="Nakagawa R"/>
            <person name="Tanegashima C"/>
            <person name="Kiyatake I"/>
            <person name="Matsumoto R"/>
            <person name="Murakumo K"/>
            <person name="Nishida K"/>
            <person name="Terakita A"/>
            <person name="Kuratani S"/>
            <person name="Sato K"/>
            <person name="Hyodo S Kuraku.S."/>
        </authorList>
    </citation>
    <scope>NUCLEOTIDE SEQUENCE [LARGE SCALE GENOMIC DNA]</scope>
</reference>
<organism evidence="5 6">
    <name type="scientific">Scyliorhinus torazame</name>
    <name type="common">Cloudy catshark</name>
    <name type="synonym">Catulus torazame</name>
    <dbReference type="NCBI Taxonomy" id="75743"/>
    <lineage>
        <taxon>Eukaryota</taxon>
        <taxon>Metazoa</taxon>
        <taxon>Chordata</taxon>
        <taxon>Craniata</taxon>
        <taxon>Vertebrata</taxon>
        <taxon>Chondrichthyes</taxon>
        <taxon>Elasmobranchii</taxon>
        <taxon>Galeomorphii</taxon>
        <taxon>Galeoidea</taxon>
        <taxon>Carcharhiniformes</taxon>
        <taxon>Scyliorhinidae</taxon>
        <taxon>Scyliorhinus</taxon>
    </lineage>
</organism>
<dbReference type="AlphaFoldDB" id="A0A401PGN5"/>
<evidence type="ECO:0000256" key="2">
    <source>
        <dbReference type="ARBA" id="ARBA00022553"/>
    </source>
</evidence>
<dbReference type="GO" id="GO:0120212">
    <property type="term" value="C:sperm head-tail coupling apparatus"/>
    <property type="evidence" value="ECO:0007669"/>
    <property type="project" value="InterPro"/>
</dbReference>
<dbReference type="PANTHER" id="PTHR16435:SF3">
    <property type="entry name" value="SPERMATOGENESIS-ASSOCIATED PROTEIN 6"/>
    <property type="match status" value="1"/>
</dbReference>
<name>A0A401PGN5_SCYTO</name>
<feature type="region of interest" description="Disordered" evidence="3">
    <location>
        <begin position="171"/>
        <end position="210"/>
    </location>
</feature>
<dbReference type="GO" id="GO:0007283">
    <property type="term" value="P:spermatogenesis"/>
    <property type="evidence" value="ECO:0007669"/>
    <property type="project" value="InterPro"/>
</dbReference>
<gene>
    <name evidence="5" type="ORF">scyTo_0006218</name>
</gene>
<dbReference type="GO" id="GO:0032027">
    <property type="term" value="F:myosin light chain binding"/>
    <property type="evidence" value="ECO:0007669"/>
    <property type="project" value="InterPro"/>
</dbReference>
<protein>
    <recommendedName>
        <fullName evidence="4">Spermatogenesis-associated protein 6 N-terminal domain-containing protein</fullName>
    </recommendedName>
</protein>
<dbReference type="Proteomes" id="UP000288216">
    <property type="component" value="Unassembled WGS sequence"/>
</dbReference>
<evidence type="ECO:0000256" key="3">
    <source>
        <dbReference type="SAM" id="MobiDB-lite"/>
    </source>
</evidence>
<evidence type="ECO:0000259" key="4">
    <source>
        <dbReference type="Pfam" id="PF14909"/>
    </source>
</evidence>
<proteinExistence type="inferred from homology"/>
<feature type="compositionally biased region" description="Polar residues" evidence="3">
    <location>
        <begin position="198"/>
        <end position="210"/>
    </location>
</feature>
<dbReference type="OrthoDB" id="5963614at2759"/>
<keyword evidence="2" id="KW-0597">Phosphoprotein</keyword>
<evidence type="ECO:0000256" key="1">
    <source>
        <dbReference type="ARBA" id="ARBA00006215"/>
    </source>
</evidence>